<dbReference type="GO" id="GO:0016020">
    <property type="term" value="C:membrane"/>
    <property type="evidence" value="ECO:0007669"/>
    <property type="project" value="InterPro"/>
</dbReference>
<feature type="compositionally biased region" description="Basic and acidic residues" evidence="4">
    <location>
        <begin position="1"/>
        <end position="18"/>
    </location>
</feature>
<reference evidence="7" key="1">
    <citation type="journal article" date="2014" name="Int. J. Syst. Evol. Microbiol.">
        <title>Complete genome sequence of Corynebacterium casei LMG S-19264T (=DSM 44701T), isolated from a smear-ripened cheese.</title>
        <authorList>
            <consortium name="US DOE Joint Genome Institute (JGI-PGF)"/>
            <person name="Walter F."/>
            <person name="Albersmeier A."/>
            <person name="Kalinowski J."/>
            <person name="Ruckert C."/>
        </authorList>
    </citation>
    <scope>NUCLEOTIDE SEQUENCE</scope>
    <source>
        <strain evidence="7">CGMCC 4.7403</strain>
    </source>
</reference>
<evidence type="ECO:0000256" key="2">
    <source>
        <dbReference type="ARBA" id="ARBA00022777"/>
    </source>
</evidence>
<feature type="transmembrane region" description="Helical" evidence="5">
    <location>
        <begin position="54"/>
        <end position="73"/>
    </location>
</feature>
<accession>A0A918ZK03</accession>
<feature type="domain" description="Signal transduction histidine kinase subgroup 3 dimerisation and phosphoacceptor" evidence="6">
    <location>
        <begin position="220"/>
        <end position="286"/>
    </location>
</feature>
<evidence type="ECO:0000259" key="6">
    <source>
        <dbReference type="Pfam" id="PF07730"/>
    </source>
</evidence>
<organism evidence="7 8">
    <name type="scientific">Streptomyces capitiformicae</name>
    <dbReference type="NCBI Taxonomy" id="2014920"/>
    <lineage>
        <taxon>Bacteria</taxon>
        <taxon>Bacillati</taxon>
        <taxon>Actinomycetota</taxon>
        <taxon>Actinomycetes</taxon>
        <taxon>Kitasatosporales</taxon>
        <taxon>Streptomycetaceae</taxon>
        <taxon>Streptomyces</taxon>
    </lineage>
</organism>
<dbReference type="GO" id="GO:0046983">
    <property type="term" value="F:protein dimerization activity"/>
    <property type="evidence" value="ECO:0007669"/>
    <property type="project" value="InterPro"/>
</dbReference>
<keyword evidence="3" id="KW-0902">Two-component regulatory system</keyword>
<dbReference type="InterPro" id="IPR011712">
    <property type="entry name" value="Sig_transdc_His_kin_sub3_dim/P"/>
</dbReference>
<dbReference type="EMBL" id="BNAT01000042">
    <property type="protein sequence ID" value="GHE55529.1"/>
    <property type="molecule type" value="Genomic_DNA"/>
</dbReference>
<evidence type="ECO:0000256" key="3">
    <source>
        <dbReference type="ARBA" id="ARBA00023012"/>
    </source>
</evidence>
<name>A0A918ZK03_9ACTN</name>
<evidence type="ECO:0000256" key="5">
    <source>
        <dbReference type="SAM" id="Phobius"/>
    </source>
</evidence>
<keyword evidence="5" id="KW-1133">Transmembrane helix</keyword>
<dbReference type="PANTHER" id="PTHR24421">
    <property type="entry name" value="NITRATE/NITRITE SENSOR PROTEIN NARX-RELATED"/>
    <property type="match status" value="1"/>
</dbReference>
<feature type="transmembrane region" description="Helical" evidence="5">
    <location>
        <begin position="179"/>
        <end position="196"/>
    </location>
</feature>
<gene>
    <name evidence="7" type="ORF">GCM10017771_78080</name>
</gene>
<feature type="region of interest" description="Disordered" evidence="4">
    <location>
        <begin position="1"/>
        <end position="40"/>
    </location>
</feature>
<dbReference type="Proteomes" id="UP000603227">
    <property type="component" value="Unassembled WGS sequence"/>
</dbReference>
<dbReference type="PANTHER" id="PTHR24421:SF63">
    <property type="entry name" value="SENSOR HISTIDINE KINASE DESK"/>
    <property type="match status" value="1"/>
</dbReference>
<keyword evidence="1" id="KW-0808">Transferase</keyword>
<keyword evidence="5" id="KW-0472">Membrane</keyword>
<keyword evidence="2" id="KW-0418">Kinase</keyword>
<proteinExistence type="predicted"/>
<keyword evidence="8" id="KW-1185">Reference proteome</keyword>
<dbReference type="AlphaFoldDB" id="A0A918ZK03"/>
<evidence type="ECO:0000313" key="8">
    <source>
        <dbReference type="Proteomes" id="UP000603227"/>
    </source>
</evidence>
<evidence type="ECO:0000256" key="1">
    <source>
        <dbReference type="ARBA" id="ARBA00022679"/>
    </source>
</evidence>
<dbReference type="InterPro" id="IPR036890">
    <property type="entry name" value="HATPase_C_sf"/>
</dbReference>
<dbReference type="Pfam" id="PF07730">
    <property type="entry name" value="HisKA_3"/>
    <property type="match status" value="1"/>
</dbReference>
<protein>
    <recommendedName>
        <fullName evidence="6">Signal transduction histidine kinase subgroup 3 dimerisation and phosphoacceptor domain-containing protein</fullName>
    </recommendedName>
</protein>
<dbReference type="SUPFAM" id="SSF55874">
    <property type="entry name" value="ATPase domain of HSP90 chaperone/DNA topoisomerase II/histidine kinase"/>
    <property type="match status" value="1"/>
</dbReference>
<evidence type="ECO:0000313" key="7">
    <source>
        <dbReference type="EMBL" id="GHE55529.1"/>
    </source>
</evidence>
<keyword evidence="5" id="KW-0812">Transmembrane</keyword>
<dbReference type="Gene3D" id="1.20.5.1930">
    <property type="match status" value="1"/>
</dbReference>
<dbReference type="Gene3D" id="3.30.565.10">
    <property type="entry name" value="Histidine kinase-like ATPase, C-terminal domain"/>
    <property type="match status" value="1"/>
</dbReference>
<comment type="caution">
    <text evidence="7">The sequence shown here is derived from an EMBL/GenBank/DDBJ whole genome shotgun (WGS) entry which is preliminary data.</text>
</comment>
<sequence>MADPFRHPETGVNHDDVLQRPGTEQQGLDAPIPEDGTRRPLPGGDIPATLVSKIITITVLCGYTAVLLLNVLWEKPGPGKLTLCLVCVTALFGMQLLHNSPRTRRRPLRWKVLTLGIQAVLTFLPFAWFGITWGSMGGILGASILLMLPGPLSWILFGLVAASIGVYAHVLHLPVISQLYAPITTLLTGLVLYGLTRLTDLVHEVHAARAELTRMAVAQERLRFSRDVHDLLGYSLSAITLKCELIHRLIVAQPGRALDEVASVLEVSRQAVADARLVASSYREMSLADEAESAATVMAAADIRTTVDITCGRLHPGVDTALATTLREGITNILRHSKAQSCDIRAVREGETVRLVLVNDGVVEKDRSASSSGSGLGNLRTRLDAVGGRLTAGVHDDGRFRLVAEVPVRPICSTAATTAMEKIA</sequence>
<feature type="transmembrane region" description="Helical" evidence="5">
    <location>
        <begin position="110"/>
        <end position="131"/>
    </location>
</feature>
<dbReference type="GO" id="GO:0000155">
    <property type="term" value="F:phosphorelay sensor kinase activity"/>
    <property type="evidence" value="ECO:0007669"/>
    <property type="project" value="InterPro"/>
</dbReference>
<dbReference type="InterPro" id="IPR050482">
    <property type="entry name" value="Sensor_HK_TwoCompSys"/>
</dbReference>
<evidence type="ECO:0000256" key="4">
    <source>
        <dbReference type="SAM" id="MobiDB-lite"/>
    </source>
</evidence>
<dbReference type="RefSeq" id="WP_189787181.1">
    <property type="nucleotide sequence ID" value="NZ_BNAT01000042.1"/>
</dbReference>
<feature type="transmembrane region" description="Helical" evidence="5">
    <location>
        <begin position="151"/>
        <end position="172"/>
    </location>
</feature>
<reference evidence="7" key="2">
    <citation type="submission" date="2020-09" db="EMBL/GenBank/DDBJ databases">
        <authorList>
            <person name="Sun Q."/>
            <person name="Zhou Y."/>
        </authorList>
    </citation>
    <scope>NUCLEOTIDE SEQUENCE</scope>
    <source>
        <strain evidence="7">CGMCC 4.7403</strain>
    </source>
</reference>